<dbReference type="SMART" id="SM00448">
    <property type="entry name" value="REC"/>
    <property type="match status" value="1"/>
</dbReference>
<feature type="modified residue" description="4-aspartylphosphate" evidence="5 7">
    <location>
        <position position="59"/>
    </location>
</feature>
<dbReference type="InterPro" id="IPR001789">
    <property type="entry name" value="Sig_transdc_resp-reg_receiver"/>
</dbReference>
<comment type="similarity">
    <text evidence="5">Belongs to the CheB family.</text>
</comment>
<dbReference type="NCBIfam" id="NF009206">
    <property type="entry name" value="PRK12555.1"/>
    <property type="match status" value="1"/>
</dbReference>
<dbReference type="SUPFAM" id="SSF52738">
    <property type="entry name" value="Methylesterase CheB, C-terminal domain"/>
    <property type="match status" value="1"/>
</dbReference>
<dbReference type="Pfam" id="PF01339">
    <property type="entry name" value="CheB_methylest"/>
    <property type="match status" value="1"/>
</dbReference>
<dbReference type="CDD" id="cd16432">
    <property type="entry name" value="CheB_Rec"/>
    <property type="match status" value="1"/>
</dbReference>
<dbReference type="PANTHER" id="PTHR42872">
    <property type="entry name" value="PROTEIN-GLUTAMATE METHYLESTERASE/PROTEIN-GLUTAMINE GLUTAMINASE"/>
    <property type="match status" value="1"/>
</dbReference>
<dbReference type="GO" id="GO:0000156">
    <property type="term" value="F:phosphorelay response regulator activity"/>
    <property type="evidence" value="ECO:0007669"/>
    <property type="project" value="InterPro"/>
</dbReference>
<gene>
    <name evidence="5 10" type="primary">cheB</name>
    <name evidence="10" type="ORF">METHB2_740009</name>
</gene>
<keyword evidence="5 7" id="KW-0597">Phosphoprotein</keyword>
<keyword evidence="3 5" id="KW-0378">Hydrolase</keyword>
<dbReference type="Gene3D" id="3.40.50.180">
    <property type="entry name" value="Methylesterase CheB, C-terminal domain"/>
    <property type="match status" value="1"/>
</dbReference>
<feature type="active site" evidence="5 6">
    <location>
        <position position="311"/>
    </location>
</feature>
<evidence type="ECO:0000313" key="11">
    <source>
        <dbReference type="Proteomes" id="UP000494216"/>
    </source>
</evidence>
<keyword evidence="1 5" id="KW-0963">Cytoplasm</keyword>
<evidence type="ECO:0000256" key="4">
    <source>
        <dbReference type="ARBA" id="ARBA00048267"/>
    </source>
</evidence>
<comment type="caution">
    <text evidence="10">The sequence shown here is derived from an EMBL/GenBank/DDBJ whole genome shotgun (WGS) entry which is preliminary data.</text>
</comment>
<comment type="domain">
    <text evidence="5">Contains a C-terminal catalytic domain, and an N-terminal region which modulates catalytic activity.</text>
</comment>
<dbReference type="Pfam" id="PF00072">
    <property type="entry name" value="Response_reg"/>
    <property type="match status" value="1"/>
</dbReference>
<evidence type="ECO:0000256" key="1">
    <source>
        <dbReference type="ARBA" id="ARBA00022490"/>
    </source>
</evidence>
<comment type="subcellular location">
    <subcellularLocation>
        <location evidence="5">Cytoplasm</location>
    </subcellularLocation>
</comment>
<reference evidence="10 11" key="1">
    <citation type="submission" date="2020-02" db="EMBL/GenBank/DDBJ databases">
        <authorList>
            <person name="Hogendoorn C."/>
        </authorList>
    </citation>
    <scope>NUCLEOTIDE SEQUENCE [LARGE SCALE GENOMIC DNA]</scope>
    <source>
        <strain evidence="10">METHB21</strain>
    </source>
</reference>
<dbReference type="PROSITE" id="PS50122">
    <property type="entry name" value="CHEB"/>
    <property type="match status" value="1"/>
</dbReference>
<dbReference type="GO" id="GO:0005737">
    <property type="term" value="C:cytoplasm"/>
    <property type="evidence" value="ECO:0007669"/>
    <property type="project" value="UniProtKB-SubCell"/>
</dbReference>
<dbReference type="PANTHER" id="PTHR42872:SF6">
    <property type="entry name" value="PROTEIN-GLUTAMATE METHYLESTERASE_PROTEIN-GLUTAMINE GLUTAMINASE"/>
    <property type="match status" value="1"/>
</dbReference>
<evidence type="ECO:0000256" key="3">
    <source>
        <dbReference type="ARBA" id="ARBA00022801"/>
    </source>
</evidence>
<comment type="catalytic activity">
    <reaction evidence="4 5">
        <text>[protein]-L-glutamate 5-O-methyl ester + H2O = L-glutamyl-[protein] + methanol + H(+)</text>
        <dbReference type="Rhea" id="RHEA:23236"/>
        <dbReference type="Rhea" id="RHEA-COMP:10208"/>
        <dbReference type="Rhea" id="RHEA-COMP:10311"/>
        <dbReference type="ChEBI" id="CHEBI:15377"/>
        <dbReference type="ChEBI" id="CHEBI:15378"/>
        <dbReference type="ChEBI" id="CHEBI:17790"/>
        <dbReference type="ChEBI" id="CHEBI:29973"/>
        <dbReference type="ChEBI" id="CHEBI:82795"/>
        <dbReference type="EC" id="3.1.1.61"/>
    </reaction>
</comment>
<dbReference type="CDD" id="cd17541">
    <property type="entry name" value="REC_CheB-like"/>
    <property type="match status" value="1"/>
</dbReference>
<dbReference type="InterPro" id="IPR035909">
    <property type="entry name" value="CheB_C"/>
</dbReference>
<dbReference type="NCBIfam" id="NF001965">
    <property type="entry name" value="PRK00742.1"/>
    <property type="match status" value="1"/>
</dbReference>
<dbReference type="EC" id="3.1.1.61" evidence="5"/>
<dbReference type="GO" id="GO:0008984">
    <property type="term" value="F:protein-glutamate methylesterase activity"/>
    <property type="evidence" value="ECO:0007669"/>
    <property type="project" value="UniProtKB-UniRule"/>
</dbReference>
<dbReference type="PIRSF" id="PIRSF000876">
    <property type="entry name" value="RR_chemtxs_CheB"/>
    <property type="match status" value="1"/>
</dbReference>
<dbReference type="Proteomes" id="UP000494216">
    <property type="component" value="Unassembled WGS sequence"/>
</dbReference>
<dbReference type="InterPro" id="IPR000673">
    <property type="entry name" value="Sig_transdc_resp-reg_Me-estase"/>
</dbReference>
<keyword evidence="2 5" id="KW-0145">Chemotaxis</keyword>
<organism evidence="10 11">
    <name type="scientific">Candidatus Methylobacter favarea</name>
    <dbReference type="NCBI Taxonomy" id="2707345"/>
    <lineage>
        <taxon>Bacteria</taxon>
        <taxon>Pseudomonadati</taxon>
        <taxon>Pseudomonadota</taxon>
        <taxon>Gammaproteobacteria</taxon>
        <taxon>Methylococcales</taxon>
        <taxon>Methylococcaceae</taxon>
        <taxon>Methylobacter</taxon>
    </lineage>
</organism>
<comment type="function">
    <text evidence="5">Involved in chemotaxis. Part of a chemotaxis signal transduction system that modulates chemotaxis in response to various stimuli. Catalyzes the demethylation of specific methylglutamate residues introduced into the chemoreceptors (methyl-accepting chemotaxis proteins or MCP) by CheR. Also mediates the irreversible deamidation of specific glutamine residues to glutamic acid.</text>
</comment>
<sequence>MHGMNKIRVLIIDDSLLIRKMLTDILNSSSTIEVLGSAADPLIARAMIKQLNPDVLTLDIEMPHMDGLTFLRNLMRLRPTPVVMISTLTEQGAEATLKALALGAVDFIPKPKVDSNHRLDEYAEEIIAKVKIAARANVKNAENSLVKSLDFGATKSAVFARPAVDGILKRAFLKKQANSHHRIIAIGASTGGTEAVKTVARGLPADTPAVFITQHLPAAFSESFVRHIDLTTQMSAGIPQHNQPVEAGHIYLAPGDRHMMVVKDGGKYVIQLSDDLPVNRHKPAVDVLFRSIAHSAGADAIGVLLTGMGTDGASGLQEMHAAGAKTVIQDEPSSVVWGMPGAAFKLGCADYIVPLAEVANKILTLLGQGSICKPV</sequence>
<dbReference type="EMBL" id="CADCXN010000107">
    <property type="protein sequence ID" value="CAA9892586.1"/>
    <property type="molecule type" value="Genomic_DNA"/>
</dbReference>
<protein>
    <recommendedName>
        <fullName evidence="5">Protein-glutamate methylesterase/protein-glutamine glutaminase</fullName>
        <ecNumber evidence="5">3.1.1.61</ecNumber>
        <ecNumber evidence="5">3.5.1.44</ecNumber>
    </recommendedName>
</protein>
<evidence type="ECO:0000256" key="6">
    <source>
        <dbReference type="PROSITE-ProRule" id="PRU00050"/>
    </source>
</evidence>
<dbReference type="InterPro" id="IPR011006">
    <property type="entry name" value="CheY-like_superfamily"/>
</dbReference>
<dbReference type="InterPro" id="IPR008248">
    <property type="entry name" value="CheB-like"/>
</dbReference>
<dbReference type="EC" id="3.5.1.44" evidence="5"/>
<feature type="domain" description="CheB-type methylesterase" evidence="9">
    <location>
        <begin position="177"/>
        <end position="369"/>
    </location>
</feature>
<comment type="PTM">
    <text evidence="5">Phosphorylated by CheA. Phosphorylation of the N-terminal regulatory domain activates the methylesterase activity.</text>
</comment>
<dbReference type="SUPFAM" id="SSF52172">
    <property type="entry name" value="CheY-like"/>
    <property type="match status" value="1"/>
</dbReference>
<evidence type="ECO:0000256" key="7">
    <source>
        <dbReference type="PROSITE-ProRule" id="PRU00169"/>
    </source>
</evidence>
<proteinExistence type="inferred from homology"/>
<dbReference type="Gene3D" id="3.40.50.2300">
    <property type="match status" value="1"/>
</dbReference>
<evidence type="ECO:0000259" key="9">
    <source>
        <dbReference type="PROSITE" id="PS50122"/>
    </source>
</evidence>
<comment type="catalytic activity">
    <reaction evidence="5">
        <text>L-glutaminyl-[protein] + H2O = L-glutamyl-[protein] + NH4(+)</text>
        <dbReference type="Rhea" id="RHEA:16441"/>
        <dbReference type="Rhea" id="RHEA-COMP:10207"/>
        <dbReference type="Rhea" id="RHEA-COMP:10208"/>
        <dbReference type="ChEBI" id="CHEBI:15377"/>
        <dbReference type="ChEBI" id="CHEBI:28938"/>
        <dbReference type="ChEBI" id="CHEBI:29973"/>
        <dbReference type="ChEBI" id="CHEBI:30011"/>
        <dbReference type="EC" id="3.5.1.44"/>
    </reaction>
</comment>
<feature type="domain" description="Response regulatory" evidence="8">
    <location>
        <begin position="8"/>
        <end position="125"/>
    </location>
</feature>
<dbReference type="GO" id="GO:0050568">
    <property type="term" value="F:protein-glutamine glutaminase activity"/>
    <property type="evidence" value="ECO:0007669"/>
    <property type="project" value="UniProtKB-UniRule"/>
</dbReference>
<keyword evidence="11" id="KW-1185">Reference proteome</keyword>
<dbReference type="AlphaFoldDB" id="A0A8S0X9R2"/>
<dbReference type="PROSITE" id="PS50110">
    <property type="entry name" value="RESPONSE_REGULATORY"/>
    <property type="match status" value="1"/>
</dbReference>
<evidence type="ECO:0000256" key="5">
    <source>
        <dbReference type="HAMAP-Rule" id="MF_00099"/>
    </source>
</evidence>
<dbReference type="GO" id="GO:0006935">
    <property type="term" value="P:chemotaxis"/>
    <property type="evidence" value="ECO:0007669"/>
    <property type="project" value="UniProtKB-UniRule"/>
</dbReference>
<dbReference type="HAMAP" id="MF_00099">
    <property type="entry name" value="CheB_chemtxs"/>
    <property type="match status" value="1"/>
</dbReference>
<feature type="active site" evidence="5 6">
    <location>
        <position position="189"/>
    </location>
</feature>
<name>A0A8S0X9R2_9GAMM</name>
<feature type="active site" evidence="5 6">
    <location>
        <position position="215"/>
    </location>
</feature>
<evidence type="ECO:0000256" key="2">
    <source>
        <dbReference type="ARBA" id="ARBA00022500"/>
    </source>
</evidence>
<evidence type="ECO:0000313" key="10">
    <source>
        <dbReference type="EMBL" id="CAA9892586.1"/>
    </source>
</evidence>
<accession>A0A8S0X9R2</accession>
<evidence type="ECO:0000259" key="8">
    <source>
        <dbReference type="PROSITE" id="PS50110"/>
    </source>
</evidence>